<reference evidence="3 4" key="1">
    <citation type="journal article" date="2018" name="Microbiome">
        <title>Fine metagenomic profile of the Mediterranean stratified and mixed water columns revealed by assembly and recruitment.</title>
        <authorList>
            <person name="Haro-Moreno J.M."/>
            <person name="Lopez-Perez M."/>
            <person name="De La Torre J.R."/>
            <person name="Picazo A."/>
            <person name="Camacho A."/>
            <person name="Rodriguez-Valera F."/>
        </authorList>
    </citation>
    <scope>NUCLEOTIDE SEQUENCE [LARGE SCALE GENOMIC DNA]</scope>
    <source>
        <strain evidence="3">MED-G84</strain>
    </source>
</reference>
<proteinExistence type="predicted"/>
<accession>A0A368BR27</accession>
<dbReference type="PANTHER" id="PTHR41521">
    <property type="match status" value="1"/>
</dbReference>
<gene>
    <name evidence="3" type="ORF">DBW98_00425</name>
</gene>
<evidence type="ECO:0000259" key="2">
    <source>
        <dbReference type="Pfam" id="PF07045"/>
    </source>
</evidence>
<dbReference type="Proteomes" id="UP000253032">
    <property type="component" value="Unassembled WGS sequence"/>
</dbReference>
<dbReference type="Gene3D" id="3.30.70.100">
    <property type="match status" value="1"/>
</dbReference>
<evidence type="ECO:0000313" key="3">
    <source>
        <dbReference type="EMBL" id="RCL39701.1"/>
    </source>
</evidence>
<protein>
    <submittedName>
        <fullName evidence="3">DUF1330 domain-containing protein</fullName>
    </submittedName>
</protein>
<feature type="domain" description="DUF1330" evidence="2">
    <location>
        <begin position="7"/>
        <end position="99"/>
    </location>
</feature>
<dbReference type="AlphaFoldDB" id="A0A368BR27"/>
<comment type="caution">
    <text evidence="3">The sequence shown here is derived from an EMBL/GenBank/DDBJ whole genome shotgun (WGS) entry which is preliminary data.</text>
</comment>
<feature type="region of interest" description="Disordered" evidence="1">
    <location>
        <begin position="85"/>
        <end position="104"/>
    </location>
</feature>
<evidence type="ECO:0000313" key="4">
    <source>
        <dbReference type="Proteomes" id="UP000253032"/>
    </source>
</evidence>
<evidence type="ECO:0000256" key="1">
    <source>
        <dbReference type="SAM" id="MobiDB-lite"/>
    </source>
</evidence>
<organism evidence="3 4">
    <name type="scientific">SAR86 cluster bacterium</name>
    <dbReference type="NCBI Taxonomy" id="2030880"/>
    <lineage>
        <taxon>Bacteria</taxon>
        <taxon>Pseudomonadati</taxon>
        <taxon>Pseudomonadota</taxon>
        <taxon>Gammaproteobacteria</taxon>
        <taxon>SAR86 cluster</taxon>
    </lineage>
</organism>
<name>A0A368BR27_9GAMM</name>
<dbReference type="PANTHER" id="PTHR41521:SF4">
    <property type="entry name" value="BLR0684 PROTEIN"/>
    <property type="match status" value="1"/>
</dbReference>
<sequence>MSKNIEVYIVVNLTILDPEEYRIYEKGFFPYLKKHNGEFVTYDDERKVLEGPEPLPGRAIIFKFPSEADADNWWADEGYQELSKHRRAGTDSTIQRIKGLPPRD</sequence>
<dbReference type="Pfam" id="PF07045">
    <property type="entry name" value="DUF1330"/>
    <property type="match status" value="1"/>
</dbReference>
<dbReference type="EMBL" id="QOPC01000001">
    <property type="protein sequence ID" value="RCL39701.1"/>
    <property type="molecule type" value="Genomic_DNA"/>
</dbReference>
<dbReference type="InterPro" id="IPR010753">
    <property type="entry name" value="DUF1330"/>
</dbReference>
<dbReference type="SUPFAM" id="SSF54909">
    <property type="entry name" value="Dimeric alpha+beta barrel"/>
    <property type="match status" value="1"/>
</dbReference>
<dbReference type="InterPro" id="IPR011008">
    <property type="entry name" value="Dimeric_a/b-barrel"/>
</dbReference>